<proteinExistence type="predicted"/>
<dbReference type="EMBL" id="CP000617">
    <property type="protein sequence ID" value="ABO59854.1"/>
    <property type="molecule type" value="Genomic_DNA"/>
</dbReference>
<accession>A4JUA1</accession>
<dbReference type="HOGENOM" id="CLU_1101277_0_0_4"/>
<organism evidence="3 4">
    <name type="scientific">Burkholderia vietnamiensis (strain G4 / LMG 22486)</name>
    <name type="common">Burkholderia cepacia (strain R1808)</name>
    <dbReference type="NCBI Taxonomy" id="269482"/>
    <lineage>
        <taxon>Bacteria</taxon>
        <taxon>Pseudomonadati</taxon>
        <taxon>Pseudomonadota</taxon>
        <taxon>Betaproteobacteria</taxon>
        <taxon>Burkholderiales</taxon>
        <taxon>Burkholderiaceae</taxon>
        <taxon>Burkholderia</taxon>
        <taxon>Burkholderia cepacia complex</taxon>
    </lineage>
</organism>
<sequence length="252" mass="26393">MTGYGRLTAAITAAYGLLTRIATGAFRVSSNSASDLPRVQVDGLFSEERGLNVPPRLHVSGPIEVVFHQLPDSQLRVSVEEAPLLRRVITRVDGDQLIIDLEPERASKRSRPLGGGHNPPRDFTGASRPSGRVIVGIAAPRLRDVSVTGAAVVDLSSIAADELLLRATGAGRINGRGECGLLTAEASGSAVVKCTALWSKGVTVDVSGAGILRVHAESYVRGRVSGSGVLAVSGQPRDRSVKRSGSGLVQYK</sequence>
<feature type="domain" description="Putative auto-transporter adhesin head GIN" evidence="2">
    <location>
        <begin position="57"/>
        <end position="236"/>
    </location>
</feature>
<protein>
    <recommendedName>
        <fullName evidence="2">Putative auto-transporter adhesin head GIN domain-containing protein</fullName>
    </recommendedName>
</protein>
<dbReference type="Proteomes" id="UP000002287">
    <property type="component" value="Plasmid pBVIE01"/>
</dbReference>
<dbReference type="Pfam" id="PF10988">
    <property type="entry name" value="DUF2807"/>
    <property type="match status" value="1"/>
</dbReference>
<name>A4JUA1_BURVG</name>
<feature type="region of interest" description="Disordered" evidence="1">
    <location>
        <begin position="107"/>
        <end position="128"/>
    </location>
</feature>
<dbReference type="KEGG" id="bvi:Bcep1808_6968"/>
<geneLocation type="plasmid" evidence="3 4">
    <name>pBVIE01</name>
</geneLocation>
<evidence type="ECO:0000256" key="1">
    <source>
        <dbReference type="SAM" id="MobiDB-lite"/>
    </source>
</evidence>
<dbReference type="AlphaFoldDB" id="A4JUA1"/>
<reference evidence="3 4" key="1">
    <citation type="submission" date="2007-03" db="EMBL/GenBank/DDBJ databases">
        <title>Complete sequence of plasmid pBVIE01 of Burkholderia vietnamiensis G4.</title>
        <authorList>
            <consortium name="US DOE Joint Genome Institute"/>
            <person name="Copeland A."/>
            <person name="Lucas S."/>
            <person name="Lapidus A."/>
            <person name="Barry K."/>
            <person name="Detter J.C."/>
            <person name="Glavina del Rio T."/>
            <person name="Hammon N."/>
            <person name="Israni S."/>
            <person name="Dalin E."/>
            <person name="Tice H."/>
            <person name="Pitluck S."/>
            <person name="Chain P."/>
            <person name="Malfatti S."/>
            <person name="Shin M."/>
            <person name="Vergez L."/>
            <person name="Schmutz J."/>
            <person name="Larimer F."/>
            <person name="Land M."/>
            <person name="Hauser L."/>
            <person name="Kyrpides N."/>
            <person name="Tiedje J."/>
            <person name="Richardson P."/>
        </authorList>
    </citation>
    <scope>NUCLEOTIDE SEQUENCE [LARGE SCALE GENOMIC DNA]</scope>
    <source>
        <strain evidence="4">G4 / LMG 22486</strain>
        <plasmid evidence="3 4">pBVIE01</plasmid>
    </source>
</reference>
<gene>
    <name evidence="3" type="ordered locus">Bcep1808_6968</name>
</gene>
<dbReference type="Gene3D" id="2.160.20.120">
    <property type="match status" value="1"/>
</dbReference>
<evidence type="ECO:0000313" key="3">
    <source>
        <dbReference type="EMBL" id="ABO59854.1"/>
    </source>
</evidence>
<evidence type="ECO:0000313" key="4">
    <source>
        <dbReference type="Proteomes" id="UP000002287"/>
    </source>
</evidence>
<evidence type="ECO:0000259" key="2">
    <source>
        <dbReference type="Pfam" id="PF10988"/>
    </source>
</evidence>
<keyword evidence="3" id="KW-0614">Plasmid</keyword>
<dbReference type="InterPro" id="IPR021255">
    <property type="entry name" value="DUF2807"/>
</dbReference>